<evidence type="ECO:0000313" key="1">
    <source>
        <dbReference type="EMBL" id="GHB51874.1"/>
    </source>
</evidence>
<dbReference type="EMBL" id="BMYF01000029">
    <property type="protein sequence ID" value="GHB51874.1"/>
    <property type="molecule type" value="Genomic_DNA"/>
</dbReference>
<protein>
    <recommendedName>
        <fullName evidence="3">DUF4221 domain-containing protein</fullName>
    </recommendedName>
</protein>
<keyword evidence="2" id="KW-1185">Reference proteome</keyword>
<dbReference type="Proteomes" id="UP000642809">
    <property type="component" value="Unassembled WGS sequence"/>
</dbReference>
<name>A0A8J3G7K3_9BACT</name>
<dbReference type="SUPFAM" id="SSF63825">
    <property type="entry name" value="YWTD domain"/>
    <property type="match status" value="1"/>
</dbReference>
<dbReference type="PROSITE" id="PS51257">
    <property type="entry name" value="PROKAR_LIPOPROTEIN"/>
    <property type="match status" value="1"/>
</dbReference>
<organism evidence="1 2">
    <name type="scientific">Mongoliitalea lutea</name>
    <dbReference type="NCBI Taxonomy" id="849756"/>
    <lineage>
        <taxon>Bacteria</taxon>
        <taxon>Pseudomonadati</taxon>
        <taxon>Bacteroidota</taxon>
        <taxon>Cytophagia</taxon>
        <taxon>Cytophagales</taxon>
        <taxon>Cyclobacteriaceae</taxon>
        <taxon>Mongoliitalea</taxon>
    </lineage>
</organism>
<evidence type="ECO:0000313" key="2">
    <source>
        <dbReference type="Proteomes" id="UP000642809"/>
    </source>
</evidence>
<gene>
    <name evidence="1" type="ORF">GCM10008106_35740</name>
</gene>
<accession>A0A8J3G7K3</accession>
<reference evidence="1" key="1">
    <citation type="journal article" date="2014" name="Int. J. Syst. Evol. Microbiol.">
        <title>Complete genome sequence of Corynebacterium casei LMG S-19264T (=DSM 44701T), isolated from a smear-ripened cheese.</title>
        <authorList>
            <consortium name="US DOE Joint Genome Institute (JGI-PGF)"/>
            <person name="Walter F."/>
            <person name="Albersmeier A."/>
            <person name="Kalinowski J."/>
            <person name="Ruckert C."/>
        </authorList>
    </citation>
    <scope>NUCLEOTIDE SEQUENCE</scope>
    <source>
        <strain evidence="1">KCTC 23224</strain>
    </source>
</reference>
<sequence>MFKVFCVFLIISLIACEKKSAEKAESSFQLELVDSIRVAHLGEMMLLDISPNGKYLLTADYQKNRYYLVDEEGSIMHTYDKSGDQPDSFGFAFSEMAFWDDESIFVIGSKGLKWFNLEGEELKFTPFNPAYQLKGIMRNTGGGPKVLNTAEGNKILYRGGAIAGKRTEGGYYEKIRGGVLIDPDDFTLQHLFPLDKESRFFDGKHYDDGDLYSRMAVGLDYIYVTYDANPVLYAYAKEAPYALQFKKSLVLKDVLLSEGMPEEFLDYDVYIEASKGGLRHLQADSKYVYLMYFQGISKEKLAELDQLYEVDEKKADAAYELEVTKAAKRLKVFDLEGDELADIPLPMYLDSYWGFLVRDGVLYFNKATNLEEEEDFYTLYMLRVLK</sequence>
<reference evidence="1" key="2">
    <citation type="submission" date="2020-09" db="EMBL/GenBank/DDBJ databases">
        <authorList>
            <person name="Sun Q."/>
            <person name="Kim S."/>
        </authorList>
    </citation>
    <scope>NUCLEOTIDE SEQUENCE</scope>
    <source>
        <strain evidence="1">KCTC 23224</strain>
    </source>
</reference>
<dbReference type="AlphaFoldDB" id="A0A8J3G7K3"/>
<proteinExistence type="predicted"/>
<evidence type="ECO:0008006" key="3">
    <source>
        <dbReference type="Google" id="ProtNLM"/>
    </source>
</evidence>
<comment type="caution">
    <text evidence="1">The sequence shown here is derived from an EMBL/GenBank/DDBJ whole genome shotgun (WGS) entry which is preliminary data.</text>
</comment>